<dbReference type="GO" id="GO:0006777">
    <property type="term" value="P:Mo-molybdopterin cofactor biosynthetic process"/>
    <property type="evidence" value="ECO:0007669"/>
    <property type="project" value="UniProtKB-UniRule"/>
</dbReference>
<comment type="function">
    <text evidence="12">Catalyzes the cyclization of GTP to (8S)-3',8-cyclo-7,8-dihydroguanosine 5'-triphosphate.</text>
</comment>
<dbReference type="GO" id="GO:0061798">
    <property type="term" value="F:GTP 3',8'-cyclase activity"/>
    <property type="evidence" value="ECO:0007669"/>
    <property type="project" value="UniProtKB-UniRule"/>
</dbReference>
<dbReference type="NCBIfam" id="TIGR02666">
    <property type="entry name" value="moaA"/>
    <property type="match status" value="1"/>
</dbReference>
<dbReference type="PATRIC" id="fig|1121448.10.peg.767"/>
<evidence type="ECO:0000256" key="11">
    <source>
        <dbReference type="ARBA" id="ARBA00048697"/>
    </source>
</evidence>
<name>T2G9U0_MEGG1</name>
<dbReference type="InterPro" id="IPR040064">
    <property type="entry name" value="MoaA-like"/>
</dbReference>
<dbReference type="CDD" id="cd01335">
    <property type="entry name" value="Radical_SAM"/>
    <property type="match status" value="1"/>
</dbReference>
<evidence type="ECO:0000256" key="6">
    <source>
        <dbReference type="ARBA" id="ARBA00023004"/>
    </source>
</evidence>
<dbReference type="Pfam" id="PF04055">
    <property type="entry name" value="Radical_SAM"/>
    <property type="match status" value="1"/>
</dbReference>
<feature type="binding site" evidence="12">
    <location>
        <position position="275"/>
    </location>
    <ligand>
        <name>[4Fe-4S] cluster</name>
        <dbReference type="ChEBI" id="CHEBI:49883"/>
        <label>2</label>
        <note>4Fe-4S-substrate</note>
    </ligand>
</feature>
<feature type="binding site" evidence="12">
    <location>
        <begin position="280"/>
        <end position="282"/>
    </location>
    <ligand>
        <name>GTP</name>
        <dbReference type="ChEBI" id="CHEBI:37565"/>
    </ligand>
</feature>
<evidence type="ECO:0000256" key="5">
    <source>
        <dbReference type="ARBA" id="ARBA00022741"/>
    </source>
</evidence>
<dbReference type="KEGG" id="dgg:DGI_0763"/>
<keyword evidence="7 12" id="KW-0411">Iron-sulfur</keyword>
<reference evidence="15" key="2">
    <citation type="submission" date="2013-07" db="EMBL/GenBank/DDBJ databases">
        <authorList>
            <person name="Morais-Silva F.O."/>
            <person name="Rezende A.M."/>
            <person name="Pimentel C."/>
            <person name="Resende D.M."/>
            <person name="Santos C.I."/>
            <person name="Clemente C."/>
            <person name="de Oliveira L.M."/>
            <person name="da Silva S.M."/>
            <person name="Costa D.A."/>
            <person name="Varela-Raposo A."/>
            <person name="Horacio E.C.A."/>
            <person name="Matos M."/>
            <person name="Flores O."/>
            <person name="Ruiz J.C."/>
            <person name="Rodrigues-Pousada C."/>
        </authorList>
    </citation>
    <scope>NUCLEOTIDE SEQUENCE [LARGE SCALE GENOMIC DNA]</scope>
    <source>
        <strain evidence="15">ATCC 19364 / DSM 1382 / NCIMB 9332 / VKM B-1759</strain>
    </source>
</reference>
<keyword evidence="6 12" id="KW-0408">Iron</keyword>
<dbReference type="GO" id="GO:0061799">
    <property type="term" value="F:cyclic pyranopterin monophosphate synthase activity"/>
    <property type="evidence" value="ECO:0007669"/>
    <property type="project" value="TreeGrafter"/>
</dbReference>
<evidence type="ECO:0000256" key="3">
    <source>
        <dbReference type="ARBA" id="ARBA00022691"/>
    </source>
</evidence>
<comment type="similarity">
    <text evidence="12">Belongs to the radical SAM superfamily. MoaA family.</text>
</comment>
<comment type="cofactor">
    <cofactor evidence="12">
        <name>[4Fe-4S] cluster</name>
        <dbReference type="ChEBI" id="CHEBI:49883"/>
    </cofactor>
    <text evidence="12">Binds 2 [4Fe-4S] clusters. Binds 1 [4Fe-4S] cluster coordinated with 3 cysteines and an exchangeable S-adenosyl-L-methionine and 1 [4Fe-4S] cluster coordinated with 3 cysteines and the GTP-derived substrate.</text>
</comment>
<evidence type="ECO:0000256" key="8">
    <source>
        <dbReference type="ARBA" id="ARBA00023134"/>
    </source>
</evidence>
<feature type="binding site" evidence="12">
    <location>
        <position position="45"/>
    </location>
    <ligand>
        <name>[4Fe-4S] cluster</name>
        <dbReference type="ChEBI" id="CHEBI:49883"/>
        <label>1</label>
        <note>4Fe-4S-S-AdoMet</note>
    </ligand>
</feature>
<accession>T2G9U0</accession>
<feature type="binding site" evidence="12">
    <location>
        <position position="176"/>
    </location>
    <ligand>
        <name>GTP</name>
        <dbReference type="ChEBI" id="CHEBI:37565"/>
    </ligand>
</feature>
<dbReference type="CDD" id="cd21117">
    <property type="entry name" value="Twitch_MoaA"/>
    <property type="match status" value="1"/>
</dbReference>
<dbReference type="GO" id="GO:0051539">
    <property type="term" value="F:4 iron, 4 sulfur cluster binding"/>
    <property type="evidence" value="ECO:0007669"/>
    <property type="project" value="UniProtKB-UniRule"/>
</dbReference>
<dbReference type="STRING" id="1121448.DGI_0763"/>
<keyword evidence="3 12" id="KW-0949">S-adenosyl-L-methionine</keyword>
<dbReference type="InterPro" id="IPR006638">
    <property type="entry name" value="Elp3/MiaA/NifB-like_rSAM"/>
</dbReference>
<dbReference type="GO" id="GO:0046872">
    <property type="term" value="F:metal ion binding"/>
    <property type="evidence" value="ECO:0007669"/>
    <property type="project" value="UniProtKB-KW"/>
</dbReference>
<feature type="binding site" evidence="12">
    <location>
        <position position="42"/>
    </location>
    <ligand>
        <name>[4Fe-4S] cluster</name>
        <dbReference type="ChEBI" id="CHEBI:49883"/>
        <label>1</label>
        <note>4Fe-4S-S-AdoMet</note>
    </ligand>
</feature>
<feature type="binding site" evidence="12">
    <location>
        <position position="81"/>
    </location>
    <ligand>
        <name>GTP</name>
        <dbReference type="ChEBI" id="CHEBI:37565"/>
    </ligand>
</feature>
<dbReference type="PANTHER" id="PTHR22960:SF0">
    <property type="entry name" value="MOLYBDENUM COFACTOR BIOSYNTHESIS PROTEIN 1"/>
    <property type="match status" value="1"/>
</dbReference>
<dbReference type="EC" id="4.1.99.22" evidence="1 12"/>
<dbReference type="PANTHER" id="PTHR22960">
    <property type="entry name" value="MOLYBDOPTERIN COFACTOR SYNTHESIS PROTEIN A"/>
    <property type="match status" value="1"/>
</dbReference>
<feature type="binding site" evidence="12">
    <location>
        <position position="31"/>
    </location>
    <ligand>
        <name>GTP</name>
        <dbReference type="ChEBI" id="CHEBI:37565"/>
    </ligand>
</feature>
<dbReference type="RefSeq" id="WP_021759346.1">
    <property type="nucleotide sequence ID" value="NC_022444.1"/>
</dbReference>
<feature type="binding site" evidence="12">
    <location>
        <position position="85"/>
    </location>
    <ligand>
        <name>S-adenosyl-L-methionine</name>
        <dbReference type="ChEBI" id="CHEBI:59789"/>
    </ligand>
</feature>
<dbReference type="AlphaFoldDB" id="T2G9U0"/>
<evidence type="ECO:0000256" key="1">
    <source>
        <dbReference type="ARBA" id="ARBA00012167"/>
    </source>
</evidence>
<feature type="binding site" evidence="12">
    <location>
        <position position="38"/>
    </location>
    <ligand>
        <name>[4Fe-4S] cluster</name>
        <dbReference type="ChEBI" id="CHEBI:49883"/>
        <label>1</label>
        <note>4Fe-4S-S-AdoMet</note>
    </ligand>
</feature>
<dbReference type="HAMAP" id="MF_01225_B">
    <property type="entry name" value="MoaA_B"/>
    <property type="match status" value="1"/>
</dbReference>
<feature type="binding site" evidence="12">
    <location>
        <position position="210"/>
    </location>
    <ligand>
        <name>S-adenosyl-L-methionine</name>
        <dbReference type="ChEBI" id="CHEBI:59789"/>
    </ligand>
</feature>
<dbReference type="PROSITE" id="PS01305">
    <property type="entry name" value="MOAA_NIFB_PQQE"/>
    <property type="match status" value="1"/>
</dbReference>
<keyword evidence="10 12" id="KW-0456">Lyase</keyword>
<keyword evidence="2 12" id="KW-0004">4Fe-4S</keyword>
<evidence type="ECO:0000256" key="9">
    <source>
        <dbReference type="ARBA" id="ARBA00023150"/>
    </source>
</evidence>
<feature type="binding site" evidence="12">
    <location>
        <position position="278"/>
    </location>
    <ligand>
        <name>[4Fe-4S] cluster</name>
        <dbReference type="ChEBI" id="CHEBI:49883"/>
        <label>2</label>
        <note>4Fe-4S-substrate</note>
    </ligand>
</feature>
<dbReference type="InterPro" id="IPR058240">
    <property type="entry name" value="rSAM_sf"/>
</dbReference>
<keyword evidence="5 12" id="KW-0547">Nucleotide-binding</keyword>
<dbReference type="Proteomes" id="UP000016587">
    <property type="component" value="Chromosome"/>
</dbReference>
<dbReference type="GO" id="GO:1904047">
    <property type="term" value="F:S-adenosyl-L-methionine binding"/>
    <property type="evidence" value="ECO:0007669"/>
    <property type="project" value="UniProtKB-UniRule"/>
</dbReference>
<dbReference type="Gene3D" id="3.20.20.70">
    <property type="entry name" value="Aldolase class I"/>
    <property type="match status" value="1"/>
</dbReference>
<keyword evidence="4 12" id="KW-0479">Metal-binding</keyword>
<feature type="binding site" evidence="12">
    <location>
        <position position="44"/>
    </location>
    <ligand>
        <name>S-adenosyl-L-methionine</name>
        <dbReference type="ChEBI" id="CHEBI:59789"/>
    </ligand>
</feature>
<dbReference type="SFLD" id="SFLDG01067">
    <property type="entry name" value="SPASM/twitch_domain_containing"/>
    <property type="match status" value="1"/>
</dbReference>
<keyword evidence="15" id="KW-1185">Reference proteome</keyword>
<dbReference type="PROSITE" id="PS51918">
    <property type="entry name" value="RADICAL_SAM"/>
    <property type="match status" value="1"/>
</dbReference>
<dbReference type="GO" id="GO:0005525">
    <property type="term" value="F:GTP binding"/>
    <property type="evidence" value="ECO:0007669"/>
    <property type="project" value="UniProtKB-UniRule"/>
</dbReference>
<dbReference type="InterPro" id="IPR000385">
    <property type="entry name" value="MoaA_NifB_PqqE_Fe-S-bd_CS"/>
</dbReference>
<dbReference type="InterPro" id="IPR050105">
    <property type="entry name" value="MoCo_biosynth_MoaA/MoaC"/>
</dbReference>
<evidence type="ECO:0000256" key="2">
    <source>
        <dbReference type="ARBA" id="ARBA00022485"/>
    </source>
</evidence>
<evidence type="ECO:0000313" key="15">
    <source>
        <dbReference type="Proteomes" id="UP000016587"/>
    </source>
</evidence>
<organism evidence="14 15">
    <name type="scientific">Megalodesulfovibrio gigas (strain ATCC 19364 / DSM 1382 / NCIMB 9332 / VKM B-1759)</name>
    <name type="common">Desulfovibrio gigas</name>
    <dbReference type="NCBI Taxonomy" id="1121448"/>
    <lineage>
        <taxon>Bacteria</taxon>
        <taxon>Pseudomonadati</taxon>
        <taxon>Thermodesulfobacteriota</taxon>
        <taxon>Desulfovibrionia</taxon>
        <taxon>Desulfovibrionales</taxon>
        <taxon>Desulfovibrionaceae</taxon>
        <taxon>Megalodesulfovibrio</taxon>
    </lineage>
</organism>
<dbReference type="UniPathway" id="UPA00344"/>
<feature type="binding site" evidence="12">
    <location>
        <position position="292"/>
    </location>
    <ligand>
        <name>[4Fe-4S] cluster</name>
        <dbReference type="ChEBI" id="CHEBI:49883"/>
        <label>2</label>
        <note>4Fe-4S-substrate</note>
    </ligand>
</feature>
<feature type="binding site" evidence="12">
    <location>
        <position position="116"/>
    </location>
    <ligand>
        <name>GTP</name>
        <dbReference type="ChEBI" id="CHEBI:37565"/>
    </ligand>
</feature>
<gene>
    <name evidence="12 14" type="primary">moaA</name>
    <name evidence="14" type="ORF">DGI_0763</name>
</gene>
<evidence type="ECO:0000259" key="13">
    <source>
        <dbReference type="PROSITE" id="PS51918"/>
    </source>
</evidence>
<dbReference type="EMBL" id="CP006585">
    <property type="protein sequence ID" value="AGW12662.1"/>
    <property type="molecule type" value="Genomic_DNA"/>
</dbReference>
<evidence type="ECO:0000256" key="10">
    <source>
        <dbReference type="ARBA" id="ARBA00023239"/>
    </source>
</evidence>
<evidence type="ECO:0000313" key="14">
    <source>
        <dbReference type="EMBL" id="AGW12662.1"/>
    </source>
</evidence>
<dbReference type="InterPro" id="IPR010505">
    <property type="entry name" value="MoaA_twitch"/>
</dbReference>
<dbReference type="InterPro" id="IPR013483">
    <property type="entry name" value="MoaA"/>
</dbReference>
<keyword evidence="9 12" id="KW-0501">Molybdenum cofactor biosynthesis</keyword>
<keyword evidence="8 12" id="KW-0342">GTP-binding</keyword>
<protein>
    <recommendedName>
        <fullName evidence="1 12">GTP 3',8-cyclase</fullName>
        <ecNumber evidence="1 12">4.1.99.22</ecNumber>
    </recommendedName>
    <alternativeName>
        <fullName evidence="12">Molybdenum cofactor biosynthesis protein A</fullName>
    </alternativeName>
</protein>
<dbReference type="SMART" id="SM00729">
    <property type="entry name" value="Elp3"/>
    <property type="match status" value="1"/>
</dbReference>
<feature type="binding site" evidence="12">
    <location>
        <position position="140"/>
    </location>
    <ligand>
        <name>S-adenosyl-L-methionine</name>
        <dbReference type="ChEBI" id="CHEBI:59789"/>
    </ligand>
</feature>
<proteinExistence type="inferred from homology"/>
<dbReference type="SFLD" id="SFLDG01383">
    <property type="entry name" value="cyclic_pyranopterin_phosphate"/>
    <property type="match status" value="1"/>
</dbReference>
<comment type="pathway">
    <text evidence="12">Cofactor biosynthesis; molybdopterin biosynthesis.</text>
</comment>
<comment type="subunit">
    <text evidence="12">Monomer and homodimer.</text>
</comment>
<evidence type="ECO:0000256" key="12">
    <source>
        <dbReference type="HAMAP-Rule" id="MF_01225"/>
    </source>
</evidence>
<dbReference type="SUPFAM" id="SSF102114">
    <property type="entry name" value="Radical SAM enzymes"/>
    <property type="match status" value="1"/>
</dbReference>
<comment type="catalytic activity">
    <reaction evidence="11 12">
        <text>GTP + AH2 + S-adenosyl-L-methionine = (8S)-3',8-cyclo-7,8-dihydroguanosine 5'-triphosphate + 5'-deoxyadenosine + L-methionine + A + H(+)</text>
        <dbReference type="Rhea" id="RHEA:49576"/>
        <dbReference type="ChEBI" id="CHEBI:13193"/>
        <dbReference type="ChEBI" id="CHEBI:15378"/>
        <dbReference type="ChEBI" id="CHEBI:17319"/>
        <dbReference type="ChEBI" id="CHEBI:17499"/>
        <dbReference type="ChEBI" id="CHEBI:37565"/>
        <dbReference type="ChEBI" id="CHEBI:57844"/>
        <dbReference type="ChEBI" id="CHEBI:59789"/>
        <dbReference type="ChEBI" id="CHEBI:131766"/>
        <dbReference type="EC" id="4.1.99.22"/>
    </reaction>
</comment>
<evidence type="ECO:0000256" key="4">
    <source>
        <dbReference type="ARBA" id="ARBA00022723"/>
    </source>
</evidence>
<dbReference type="eggNOG" id="COG2896">
    <property type="taxonomic scope" value="Bacteria"/>
</dbReference>
<sequence>MTTLPNTAVPNGTDLPSRLVDDHGRSINYLRLSITDRCNFRCKYCRGGPETPLIPHADVLRYEEMLDLITVVSELGVRKVRLTGGEPLLRRNLPWFLGAIRERTAGLESPLDVRITTNGSRLAAMAGDLARLGVQWVNVSLDSLNPQTFHEITGVDCLGDVRRGIDACLQHGIRIKVNAVAMAGVSEAELPGFIDFAKATGSEVRFIEFMPMGENSQWSEANYLPSRLLLDQARELVSLTALDRKDTGGGPAKVFRIDDGPARLGFISPMSSHFCGSCNRLRITSDGRLRTCLFSDKEYRLRPALRHPALGPATVKHIIEMAQRGKPLGYEILQARQMQQSVARKQMSAIGG</sequence>
<dbReference type="SFLD" id="SFLDG01386">
    <property type="entry name" value="main_SPASM_domain-containing"/>
    <property type="match status" value="1"/>
</dbReference>
<dbReference type="Pfam" id="PF06463">
    <property type="entry name" value="Mob_synth_C"/>
    <property type="match status" value="1"/>
</dbReference>
<dbReference type="InterPro" id="IPR007197">
    <property type="entry name" value="rSAM"/>
</dbReference>
<dbReference type="InterPro" id="IPR013785">
    <property type="entry name" value="Aldolase_TIM"/>
</dbReference>
<feature type="domain" description="Radical SAM core" evidence="13">
    <location>
        <begin position="22"/>
        <end position="240"/>
    </location>
</feature>
<reference evidence="14 15" key="1">
    <citation type="journal article" date="2013" name="J. Bacteriol.">
        <title>Roles of HynAB and Ech, the only two hydrogenases found in the model sulfate reducer Desulfovibrio gigas.</title>
        <authorList>
            <person name="Morais-Silva F.O."/>
            <person name="Santos C.I."/>
            <person name="Rodrigues R."/>
            <person name="Pereira I.A."/>
            <person name="Rodrigues-Pousada C."/>
        </authorList>
    </citation>
    <scope>NUCLEOTIDE SEQUENCE [LARGE SCALE GENOMIC DNA]</scope>
    <source>
        <strain evidence="15">ATCC 19364 / DSM 1382 / NCIMB 9332 / VKM B-1759</strain>
    </source>
</reference>
<dbReference type="SFLD" id="SFLDS00029">
    <property type="entry name" value="Radical_SAM"/>
    <property type="match status" value="1"/>
</dbReference>
<evidence type="ECO:0000256" key="7">
    <source>
        <dbReference type="ARBA" id="ARBA00023014"/>
    </source>
</evidence>
<dbReference type="HOGENOM" id="CLU_009273_0_1_7"/>